<dbReference type="GO" id="GO:0016887">
    <property type="term" value="F:ATP hydrolysis activity"/>
    <property type="evidence" value="ECO:0007669"/>
    <property type="project" value="InterPro"/>
</dbReference>
<dbReference type="PROSITE" id="PS50893">
    <property type="entry name" value="ABC_TRANSPORTER_2"/>
    <property type="match status" value="1"/>
</dbReference>
<evidence type="ECO:0000256" key="1">
    <source>
        <dbReference type="ARBA" id="ARBA00005417"/>
    </source>
</evidence>
<evidence type="ECO:0000259" key="5">
    <source>
        <dbReference type="PROSITE" id="PS50893"/>
    </source>
</evidence>
<feature type="domain" description="ABC transporter" evidence="5">
    <location>
        <begin position="8"/>
        <end position="247"/>
    </location>
</feature>
<organism evidence="6 7">
    <name type="scientific">Listeria innocua ATCC 33091</name>
    <dbReference type="NCBI Taxonomy" id="1002366"/>
    <lineage>
        <taxon>Bacteria</taxon>
        <taxon>Bacillati</taxon>
        <taxon>Bacillota</taxon>
        <taxon>Bacilli</taxon>
        <taxon>Bacillales</taxon>
        <taxon>Listeriaceae</taxon>
        <taxon>Listeria</taxon>
    </lineage>
</organism>
<name>A0AB72Z6B0_LISIO</name>
<keyword evidence="4 6" id="KW-0067">ATP-binding</keyword>
<proteinExistence type="inferred from homology"/>
<dbReference type="InterPro" id="IPR003593">
    <property type="entry name" value="AAA+_ATPase"/>
</dbReference>
<evidence type="ECO:0000256" key="2">
    <source>
        <dbReference type="ARBA" id="ARBA00022448"/>
    </source>
</evidence>
<protein>
    <submittedName>
        <fullName evidence="6">ABC transporter, ATP-binding protein</fullName>
    </submittedName>
</protein>
<dbReference type="GO" id="GO:0042626">
    <property type="term" value="F:ATPase-coupled transmembrane transporter activity"/>
    <property type="evidence" value="ECO:0007669"/>
    <property type="project" value="TreeGrafter"/>
</dbReference>
<dbReference type="GO" id="GO:0005524">
    <property type="term" value="F:ATP binding"/>
    <property type="evidence" value="ECO:0007669"/>
    <property type="project" value="UniProtKB-KW"/>
</dbReference>
<evidence type="ECO:0000313" key="6">
    <source>
        <dbReference type="EMBL" id="EHN60431.1"/>
    </source>
</evidence>
<evidence type="ECO:0000256" key="4">
    <source>
        <dbReference type="ARBA" id="ARBA00022840"/>
    </source>
</evidence>
<dbReference type="InterPro" id="IPR050095">
    <property type="entry name" value="ECF_ABC_transporter_ATP-bd"/>
</dbReference>
<keyword evidence="7" id="KW-1185">Reference proteome</keyword>
<comment type="caution">
    <text evidence="6">The sequence shown here is derived from an EMBL/GenBank/DDBJ whole genome shotgun (WGS) entry which is preliminary data.</text>
</comment>
<dbReference type="SUPFAM" id="SSF52540">
    <property type="entry name" value="P-loop containing nucleoside triphosphate hydrolases"/>
    <property type="match status" value="1"/>
</dbReference>
<dbReference type="AlphaFoldDB" id="A0AB72Z6B0"/>
<accession>A0AB72Z6B0</accession>
<keyword evidence="3" id="KW-0547">Nucleotide-binding</keyword>
<dbReference type="PANTHER" id="PTHR43553:SF3">
    <property type="entry name" value="ABC TRANSPORTER ATP-BINDING PROTEIN MODF"/>
    <property type="match status" value="1"/>
</dbReference>
<dbReference type="CDD" id="cd00267">
    <property type="entry name" value="ABC_ATPase"/>
    <property type="match status" value="1"/>
</dbReference>
<dbReference type="EMBL" id="AGCN01000038">
    <property type="protein sequence ID" value="EHN60431.1"/>
    <property type="molecule type" value="Genomic_DNA"/>
</dbReference>
<gene>
    <name evidence="6" type="ORF">HMPREF0557_02512</name>
</gene>
<dbReference type="FunFam" id="3.40.50.300:FF:001031">
    <property type="entry name" value="Iron ABC transporter ATP-binding protein"/>
    <property type="match status" value="1"/>
</dbReference>
<dbReference type="PANTHER" id="PTHR43553">
    <property type="entry name" value="HEAVY METAL TRANSPORTER"/>
    <property type="match status" value="1"/>
</dbReference>
<comment type="similarity">
    <text evidence="1">Belongs to the ABC transporter superfamily.</text>
</comment>
<reference evidence="6 7" key="1">
    <citation type="submission" date="2011-08" db="EMBL/GenBank/DDBJ databases">
        <authorList>
            <person name="Weinstock G."/>
            <person name="Sodergren E."/>
            <person name="Clifton S."/>
            <person name="Fulton L."/>
            <person name="Fulton B."/>
            <person name="Courtney L."/>
            <person name="Fronick C."/>
            <person name="Harrison M."/>
            <person name="Strong C."/>
            <person name="Farmer C."/>
            <person name="Delahaunty K."/>
            <person name="Markovic C."/>
            <person name="Hall O."/>
            <person name="Minx P."/>
            <person name="Tomlinson C."/>
            <person name="Mitreva M."/>
            <person name="Hou S."/>
            <person name="Chen J."/>
            <person name="Wollam A."/>
            <person name="Pepin K.H."/>
            <person name="Johnson M."/>
            <person name="Bhonagiri V."/>
            <person name="Zhang X."/>
            <person name="Suruliraj S."/>
            <person name="Warren W."/>
            <person name="Chinwalla A."/>
            <person name="Mardis E.R."/>
            <person name="Wilson R.K."/>
        </authorList>
    </citation>
    <scope>NUCLEOTIDE SEQUENCE [LARGE SCALE GENOMIC DNA]</scope>
    <source>
        <strain evidence="6 7">ATCC 33091</strain>
    </source>
</reference>
<dbReference type="Pfam" id="PF00005">
    <property type="entry name" value="ABC_tran"/>
    <property type="match status" value="1"/>
</dbReference>
<dbReference type="Proteomes" id="UP000003597">
    <property type="component" value="Unassembled WGS sequence"/>
</dbReference>
<dbReference type="GO" id="GO:0043190">
    <property type="term" value="C:ATP-binding cassette (ABC) transporter complex"/>
    <property type="evidence" value="ECO:0007669"/>
    <property type="project" value="TreeGrafter"/>
</dbReference>
<sequence>MEMGYSMFAFEHVYLKRENKTILSDINWTVNEKENWAILGLNGSGKTTLLQLLNGYLWPSSGKLQVLGHVFGQTSLPELRKSIGWVSNALDHQLKDYELSEQIVLSGKFASIGMYAKVTDVEVNQAKKLLTDCGGASLIGKAYKILSQGERQIVLIARALMANPKLLILDEPCNGLDLFAKSRLLERIKKIAERPDSPTMLFVTHHTEEILPCFDNIILLRDGEITHHGKTEKLLTEEVLQAFYQKPVELIRIKDGAIAVYPK</sequence>
<dbReference type="InterPro" id="IPR003439">
    <property type="entry name" value="ABC_transporter-like_ATP-bd"/>
</dbReference>
<dbReference type="InterPro" id="IPR027417">
    <property type="entry name" value="P-loop_NTPase"/>
</dbReference>
<keyword evidence="2" id="KW-0813">Transport</keyword>
<evidence type="ECO:0000256" key="3">
    <source>
        <dbReference type="ARBA" id="ARBA00022741"/>
    </source>
</evidence>
<evidence type="ECO:0000313" key="7">
    <source>
        <dbReference type="Proteomes" id="UP000003597"/>
    </source>
</evidence>
<dbReference type="Gene3D" id="3.40.50.300">
    <property type="entry name" value="P-loop containing nucleotide triphosphate hydrolases"/>
    <property type="match status" value="1"/>
</dbReference>
<dbReference type="SMART" id="SM00382">
    <property type="entry name" value="AAA"/>
    <property type="match status" value="1"/>
</dbReference>